<dbReference type="RefSeq" id="WP_182543066.1">
    <property type="nucleotide sequence ID" value="NZ_JACGWZ010000001.1"/>
</dbReference>
<evidence type="ECO:0000313" key="2">
    <source>
        <dbReference type="Proteomes" id="UP000569329"/>
    </source>
</evidence>
<dbReference type="AlphaFoldDB" id="A0A839DWV9"/>
<keyword evidence="2" id="KW-1185">Reference proteome</keyword>
<sequence length="159" mass="17022">MSSEGFQRVADQVMEAVVPARGSEERVREAVRALPVAGLPALGRDGSMQYRISVMDHRGRVAEWSLMQVLGWCQRDPVDLAVSAGAVVCRRDRCGAFRLTSKGHVQVPASVRRSCGLVVGERVLLAAAPGLGVLVVHSMAALDVMVVDYHAAMAARETA</sequence>
<comment type="caution">
    <text evidence="1">The sequence shown here is derived from an EMBL/GenBank/DDBJ whole genome shotgun (WGS) entry which is preliminary data.</text>
</comment>
<reference evidence="1 2" key="1">
    <citation type="submission" date="2020-07" db="EMBL/GenBank/DDBJ databases">
        <title>Sequencing the genomes of 1000 actinobacteria strains.</title>
        <authorList>
            <person name="Klenk H.-P."/>
        </authorList>
    </citation>
    <scope>NUCLEOTIDE SEQUENCE [LARGE SCALE GENOMIC DNA]</scope>
    <source>
        <strain evidence="1 2">DSM 45975</strain>
    </source>
</reference>
<protein>
    <recommendedName>
        <fullName evidence="3">SpoVT-AbrB domain-containing protein</fullName>
    </recommendedName>
</protein>
<name>A0A839DWV9_9PSEU</name>
<proteinExistence type="predicted"/>
<evidence type="ECO:0000313" key="1">
    <source>
        <dbReference type="EMBL" id="MBA8823825.1"/>
    </source>
</evidence>
<gene>
    <name evidence="1" type="ORF">FHX42_001154</name>
</gene>
<organism evidence="1 2">
    <name type="scientific">Halosaccharopolyspora lacisalsi</name>
    <dbReference type="NCBI Taxonomy" id="1000566"/>
    <lineage>
        <taxon>Bacteria</taxon>
        <taxon>Bacillati</taxon>
        <taxon>Actinomycetota</taxon>
        <taxon>Actinomycetes</taxon>
        <taxon>Pseudonocardiales</taxon>
        <taxon>Pseudonocardiaceae</taxon>
        <taxon>Halosaccharopolyspora</taxon>
    </lineage>
</organism>
<evidence type="ECO:0008006" key="3">
    <source>
        <dbReference type="Google" id="ProtNLM"/>
    </source>
</evidence>
<dbReference type="EMBL" id="JACGWZ010000001">
    <property type="protein sequence ID" value="MBA8823825.1"/>
    <property type="molecule type" value="Genomic_DNA"/>
</dbReference>
<dbReference type="Proteomes" id="UP000569329">
    <property type="component" value="Unassembled WGS sequence"/>
</dbReference>
<accession>A0A839DWV9</accession>